<evidence type="ECO:0000256" key="1">
    <source>
        <dbReference type="ARBA" id="ARBA00023125"/>
    </source>
</evidence>
<comment type="caution">
    <text evidence="3">The sequence shown here is derived from an EMBL/GenBank/DDBJ whole genome shotgun (WGS) entry which is preliminary data.</text>
</comment>
<name>A0A0U9H656_9BACI</name>
<dbReference type="SUPFAM" id="SSF47413">
    <property type="entry name" value="lambda repressor-like DNA-binding domains"/>
    <property type="match status" value="1"/>
</dbReference>
<dbReference type="PANTHER" id="PTHR46558">
    <property type="entry name" value="TRACRIPTIONAL REGULATORY PROTEIN-RELATED-RELATED"/>
    <property type="match status" value="1"/>
</dbReference>
<feature type="domain" description="HTH cro/C1-type" evidence="2">
    <location>
        <begin position="15"/>
        <end position="69"/>
    </location>
</feature>
<dbReference type="AlphaFoldDB" id="A0A0U9H656"/>
<evidence type="ECO:0000313" key="3">
    <source>
        <dbReference type="EMBL" id="GAQ17983.1"/>
    </source>
</evidence>
<dbReference type="Pfam" id="PF01381">
    <property type="entry name" value="HTH_3"/>
    <property type="match status" value="1"/>
</dbReference>
<dbReference type="Proteomes" id="UP000052946">
    <property type="component" value="Unassembled WGS sequence"/>
</dbReference>
<keyword evidence="1" id="KW-0238">DNA-binding</keyword>
<reference evidence="4" key="1">
    <citation type="submission" date="2015-07" db="EMBL/GenBank/DDBJ databases">
        <title>Draft Genome Sequence of Oceanobacillus picturae Heshi-B3 that Was Isolated from Fermented Rice Bran with Aging Salted Mackerel, Which Was Named Heshiko as Traditional Fermented Seafood in Japan.</title>
        <authorList>
            <person name="Akuzawa S."/>
            <person name="Nakagawa J."/>
            <person name="Kanekatsu T."/>
            <person name="Kanesaki Y."/>
            <person name="Suzuki T."/>
        </authorList>
    </citation>
    <scope>NUCLEOTIDE SEQUENCE [LARGE SCALE GENOMIC DNA]</scope>
    <source>
        <strain evidence="4">Heshi-B3</strain>
    </source>
</reference>
<dbReference type="EMBL" id="BBXV01000023">
    <property type="protein sequence ID" value="GAQ17983.1"/>
    <property type="molecule type" value="Genomic_DNA"/>
</dbReference>
<dbReference type="CDD" id="cd00093">
    <property type="entry name" value="HTH_XRE"/>
    <property type="match status" value="1"/>
</dbReference>
<evidence type="ECO:0000259" key="2">
    <source>
        <dbReference type="PROSITE" id="PS50943"/>
    </source>
</evidence>
<dbReference type="PROSITE" id="PS50943">
    <property type="entry name" value="HTH_CROC1"/>
    <property type="match status" value="1"/>
</dbReference>
<dbReference type="PANTHER" id="PTHR46558:SF11">
    <property type="entry name" value="HTH-TYPE TRANSCRIPTIONAL REGULATOR XRE"/>
    <property type="match status" value="1"/>
</dbReference>
<evidence type="ECO:0000313" key="4">
    <source>
        <dbReference type="Proteomes" id="UP000052946"/>
    </source>
</evidence>
<dbReference type="InterPro" id="IPR001387">
    <property type="entry name" value="Cro/C1-type_HTH"/>
</dbReference>
<dbReference type="GO" id="GO:0003677">
    <property type="term" value="F:DNA binding"/>
    <property type="evidence" value="ECO:0007669"/>
    <property type="project" value="UniProtKB-KW"/>
</dbReference>
<proteinExistence type="predicted"/>
<sequence length="121" mass="14304">MEALKLTDNILGKRMKFIREKKDIKQKEVALALGVSPYQLSRYESGKSKPDPELITKIAKYYSVTTDYLHGLSDQPQLSEKEAFEAFHNNPELERWYRQLPNKEEDLIRLKKIWEAFKDED</sequence>
<accession>A0A0U9H656</accession>
<dbReference type="Gene3D" id="1.10.260.40">
    <property type="entry name" value="lambda repressor-like DNA-binding domains"/>
    <property type="match status" value="1"/>
</dbReference>
<reference evidence="3 4" key="2">
    <citation type="journal article" date="2016" name="Genome Announc.">
        <title>Draft Genome Sequence of Oceanobacillus picturae Heshi-B3, Isolated from Fermented Rice Bran in a Traditional Japanese Seafood Dish.</title>
        <authorList>
            <person name="Akuzawa S."/>
            <person name="Nagaoka J."/>
            <person name="Kanekatsu M."/>
            <person name="Kanesaki Y."/>
            <person name="Suzuki T."/>
        </authorList>
    </citation>
    <scope>NUCLEOTIDE SEQUENCE [LARGE SCALE GENOMIC DNA]</scope>
    <source>
        <strain evidence="3 4">Heshi-B3</strain>
    </source>
</reference>
<dbReference type="SMART" id="SM00530">
    <property type="entry name" value="HTH_XRE"/>
    <property type="match status" value="1"/>
</dbReference>
<dbReference type="InterPro" id="IPR010982">
    <property type="entry name" value="Lambda_DNA-bd_dom_sf"/>
</dbReference>
<protein>
    <submittedName>
        <fullName evidence="3">Transcriptional regulator</fullName>
    </submittedName>
</protein>
<gene>
    <name evidence="3" type="ORF">OPHB3_1922</name>
</gene>
<organism evidence="3 4">
    <name type="scientific">Oceanobacillus picturae</name>
    <dbReference type="NCBI Taxonomy" id="171693"/>
    <lineage>
        <taxon>Bacteria</taxon>
        <taxon>Bacillati</taxon>
        <taxon>Bacillota</taxon>
        <taxon>Bacilli</taxon>
        <taxon>Bacillales</taxon>
        <taxon>Bacillaceae</taxon>
        <taxon>Oceanobacillus</taxon>
    </lineage>
</organism>